<gene>
    <name evidence="1" type="ORF">P106B_30</name>
</gene>
<keyword evidence="2" id="KW-1185">Reference proteome</keyword>
<evidence type="ECO:0000313" key="2">
    <source>
        <dbReference type="Proteomes" id="UP000019367"/>
    </source>
</evidence>
<name>W6E9P3_9CAUD</name>
<accession>W6E9P3</accession>
<sequence>MTGTLVHPVEYGILHAMDCAFCEALNSEFADYRTRENEKLKHK</sequence>
<dbReference type="KEGG" id="vg:18502976"/>
<protein>
    <submittedName>
        <fullName evidence="1">Uncharacterized protein</fullName>
    </submittedName>
</protein>
<reference evidence="1 2" key="1">
    <citation type="journal article" date="2015" name="Microbiology">
        <title>Genomic and phenotypic characterization of Rhizobium gallicum phage vB_RglS_P106B.</title>
        <authorList>
            <person name="Halmillawewa A.P."/>
            <person name="Restrepo-Cordoba M."/>
            <person name="Yost C.K."/>
            <person name="Hynes M.F."/>
        </authorList>
    </citation>
    <scope>NUCLEOTIDE SEQUENCE [LARGE SCALE GENOMIC DNA]</scope>
</reference>
<dbReference type="GeneID" id="18502976"/>
<proteinExistence type="predicted"/>
<dbReference type="Proteomes" id="UP000019367">
    <property type="component" value="Segment"/>
</dbReference>
<dbReference type="EMBL" id="KF977490">
    <property type="protein sequence ID" value="AHJ10713.1"/>
    <property type="molecule type" value="Genomic_DNA"/>
</dbReference>
<dbReference type="RefSeq" id="YP_009005956.1">
    <property type="nucleotide sequence ID" value="NC_023566.1"/>
</dbReference>
<evidence type="ECO:0000313" key="1">
    <source>
        <dbReference type="EMBL" id="AHJ10713.1"/>
    </source>
</evidence>
<organism evidence="1 2">
    <name type="scientific">Rhizobium phage vB_RglS_P106B</name>
    <dbReference type="NCBI Taxonomy" id="1458697"/>
    <lineage>
        <taxon>Viruses</taxon>
        <taxon>Duplodnaviria</taxon>
        <taxon>Heunggongvirae</taxon>
        <taxon>Uroviricota</taxon>
        <taxon>Caudoviricetes</taxon>
        <taxon>Rigallicvirus</taxon>
        <taxon>Rigallicvirus P106B</taxon>
    </lineage>
</organism>